<dbReference type="InterPro" id="IPR023186">
    <property type="entry name" value="IUNH"/>
</dbReference>
<evidence type="ECO:0000313" key="4">
    <source>
        <dbReference type="EMBL" id="HIT75884.1"/>
    </source>
</evidence>
<reference evidence="4" key="2">
    <citation type="journal article" date="2021" name="PeerJ">
        <title>Extensive microbial diversity within the chicken gut microbiome revealed by metagenomics and culture.</title>
        <authorList>
            <person name="Gilroy R."/>
            <person name="Ravi A."/>
            <person name="Getino M."/>
            <person name="Pursley I."/>
            <person name="Horton D.L."/>
            <person name="Alikhan N.F."/>
            <person name="Baker D."/>
            <person name="Gharbi K."/>
            <person name="Hall N."/>
            <person name="Watson M."/>
            <person name="Adriaenssens E.M."/>
            <person name="Foster-Nyarko E."/>
            <person name="Jarju S."/>
            <person name="Secka A."/>
            <person name="Antonio M."/>
            <person name="Oren A."/>
            <person name="Chaudhuri R.R."/>
            <person name="La Ragione R."/>
            <person name="Hildebrand F."/>
            <person name="Pallen M.J."/>
        </authorList>
    </citation>
    <scope>NUCLEOTIDE SEQUENCE</scope>
    <source>
        <strain evidence="4">ChiGjej1B1-24693</strain>
    </source>
</reference>
<evidence type="ECO:0000259" key="3">
    <source>
        <dbReference type="Pfam" id="PF01156"/>
    </source>
</evidence>
<dbReference type="PANTHER" id="PTHR12304">
    <property type="entry name" value="INOSINE-URIDINE PREFERRING NUCLEOSIDE HYDROLASE"/>
    <property type="match status" value="1"/>
</dbReference>
<dbReference type="GO" id="GO:0005829">
    <property type="term" value="C:cytosol"/>
    <property type="evidence" value="ECO:0007669"/>
    <property type="project" value="TreeGrafter"/>
</dbReference>
<dbReference type="AlphaFoldDB" id="A0A9D1GYN4"/>
<evidence type="ECO:0000256" key="1">
    <source>
        <dbReference type="ARBA" id="ARBA00022801"/>
    </source>
</evidence>
<organism evidence="4 5">
    <name type="scientific">Candidatus Avipropionibacterium avicola</name>
    <dbReference type="NCBI Taxonomy" id="2840701"/>
    <lineage>
        <taxon>Bacteria</taxon>
        <taxon>Bacillati</taxon>
        <taxon>Actinomycetota</taxon>
        <taxon>Actinomycetes</taxon>
        <taxon>Propionibacteriales</taxon>
        <taxon>Propionibacteriaceae</taxon>
        <taxon>Propionibacteriaceae incertae sedis</taxon>
        <taxon>Candidatus Avipropionibacterium</taxon>
    </lineage>
</organism>
<keyword evidence="1 4" id="KW-0378">Hydrolase</keyword>
<evidence type="ECO:0000256" key="2">
    <source>
        <dbReference type="ARBA" id="ARBA00023295"/>
    </source>
</evidence>
<dbReference type="Proteomes" id="UP000886842">
    <property type="component" value="Unassembled WGS sequence"/>
</dbReference>
<dbReference type="GO" id="GO:0008477">
    <property type="term" value="F:purine nucleosidase activity"/>
    <property type="evidence" value="ECO:0007669"/>
    <property type="project" value="TreeGrafter"/>
</dbReference>
<dbReference type="Gene3D" id="3.90.245.10">
    <property type="entry name" value="Ribonucleoside hydrolase-like"/>
    <property type="match status" value="1"/>
</dbReference>
<proteinExistence type="predicted"/>
<dbReference type="Pfam" id="PF01156">
    <property type="entry name" value="IU_nuc_hydro"/>
    <property type="match status" value="1"/>
</dbReference>
<dbReference type="PANTHER" id="PTHR12304:SF4">
    <property type="entry name" value="URIDINE NUCLEOSIDASE"/>
    <property type="match status" value="1"/>
</dbReference>
<gene>
    <name evidence="4" type="ORF">IAA98_09880</name>
</gene>
<name>A0A9D1GYN4_9ACTN</name>
<keyword evidence="2" id="KW-0326">Glycosidase</keyword>
<sequence>MHRIILDVDLAMGAPGSDIDDGFALAWALADPDLQVDLVTTVNGNTDAGSATALTLELLHRLGCDDLPVHRGAERPLLQPKHRQGTIPDDVVVRDPRPEPAAAAMVEHVLAHPGQITLVAVGPLTNVALALRMHRDFASSLKSLVVMGGRFEPPESVGHGEFNIWNDPEAAQIVLDSPVTARWVGLDVTTQVRMSRDEAVELSGDSRPFAAFAGAHTVAWIDHIHAGPTDGSSSCAMHDPLAVAAASHPELLTWRPAHLTVDLTEPGLGTTTATFDATDANAEVAVAVDTAGFHRLLLERLRSL</sequence>
<dbReference type="InterPro" id="IPR001910">
    <property type="entry name" value="Inosine/uridine_hydrolase_dom"/>
</dbReference>
<dbReference type="SUPFAM" id="SSF53590">
    <property type="entry name" value="Nucleoside hydrolase"/>
    <property type="match status" value="1"/>
</dbReference>
<comment type="caution">
    <text evidence="4">The sequence shown here is derived from an EMBL/GenBank/DDBJ whole genome shotgun (WGS) entry which is preliminary data.</text>
</comment>
<accession>A0A9D1GYN4</accession>
<dbReference type="EMBL" id="DVLP01000294">
    <property type="protein sequence ID" value="HIT75884.1"/>
    <property type="molecule type" value="Genomic_DNA"/>
</dbReference>
<dbReference type="GO" id="GO:0006152">
    <property type="term" value="P:purine nucleoside catabolic process"/>
    <property type="evidence" value="ECO:0007669"/>
    <property type="project" value="TreeGrafter"/>
</dbReference>
<reference evidence="4" key="1">
    <citation type="submission" date="2020-10" db="EMBL/GenBank/DDBJ databases">
        <authorList>
            <person name="Gilroy R."/>
        </authorList>
    </citation>
    <scope>NUCLEOTIDE SEQUENCE</scope>
    <source>
        <strain evidence="4">ChiGjej1B1-24693</strain>
    </source>
</reference>
<dbReference type="InterPro" id="IPR036452">
    <property type="entry name" value="Ribo_hydro-like"/>
</dbReference>
<evidence type="ECO:0000313" key="5">
    <source>
        <dbReference type="Proteomes" id="UP000886842"/>
    </source>
</evidence>
<feature type="domain" description="Inosine/uridine-preferring nucleoside hydrolase" evidence="3">
    <location>
        <begin position="4"/>
        <end position="294"/>
    </location>
</feature>
<protein>
    <submittedName>
        <fullName evidence="4">Nucleoside hydrolase</fullName>
    </submittedName>
</protein>